<organism evidence="3 4">
    <name type="scientific">Thomasclavelia spiroformis</name>
    <dbReference type="NCBI Taxonomy" id="29348"/>
    <lineage>
        <taxon>Bacteria</taxon>
        <taxon>Bacillati</taxon>
        <taxon>Bacillota</taxon>
        <taxon>Erysipelotrichia</taxon>
        <taxon>Erysipelotrichales</taxon>
        <taxon>Coprobacillaceae</taxon>
        <taxon>Thomasclavelia</taxon>
    </lineage>
</organism>
<proteinExistence type="predicted"/>
<keyword evidence="2" id="KW-0472">Membrane</keyword>
<evidence type="ECO:0000313" key="3">
    <source>
        <dbReference type="EMBL" id="OUQ03375.1"/>
    </source>
</evidence>
<keyword evidence="1" id="KW-0175">Coiled coil</keyword>
<dbReference type="EMBL" id="NFLB01000020">
    <property type="protein sequence ID" value="OUQ03375.1"/>
    <property type="molecule type" value="Genomic_DNA"/>
</dbReference>
<reference evidence="4" key="1">
    <citation type="submission" date="2017-04" db="EMBL/GenBank/DDBJ databases">
        <title>Function of individual gut microbiota members based on whole genome sequencing of pure cultures obtained from chicken caecum.</title>
        <authorList>
            <person name="Medvecky M."/>
            <person name="Cejkova D."/>
            <person name="Polansky O."/>
            <person name="Karasova D."/>
            <person name="Kubasova T."/>
            <person name="Cizek A."/>
            <person name="Rychlik I."/>
        </authorList>
    </citation>
    <scope>NUCLEOTIDE SEQUENCE [LARGE SCALE GENOMIC DNA]</scope>
    <source>
        <strain evidence="4">An149</strain>
    </source>
</reference>
<name>A0A1Y4Q8V0_9FIRM</name>
<dbReference type="InterPro" id="IPR018778">
    <property type="entry name" value="T7SS_EssB"/>
</dbReference>
<keyword evidence="2" id="KW-1133">Transmembrane helix</keyword>
<comment type="caution">
    <text evidence="3">The sequence shown here is derived from an EMBL/GenBank/DDBJ whole genome shotgun (WGS) entry which is preliminary data.</text>
</comment>
<gene>
    <name evidence="3" type="ORF">B5E91_12755</name>
</gene>
<accession>A0A1Y4Q8V0</accession>
<dbReference type="Proteomes" id="UP000196258">
    <property type="component" value="Unassembled WGS sequence"/>
</dbReference>
<dbReference type="Gene3D" id="1.10.510.10">
    <property type="entry name" value="Transferase(Phosphotransferase) domain 1"/>
    <property type="match status" value="1"/>
</dbReference>
<evidence type="ECO:0000256" key="1">
    <source>
        <dbReference type="SAM" id="Coils"/>
    </source>
</evidence>
<dbReference type="AlphaFoldDB" id="A0A1Y4Q8V0"/>
<keyword evidence="2" id="KW-0812">Transmembrane</keyword>
<feature type="coiled-coil region" evidence="1">
    <location>
        <begin position="340"/>
        <end position="367"/>
    </location>
</feature>
<evidence type="ECO:0000313" key="4">
    <source>
        <dbReference type="Proteomes" id="UP000196258"/>
    </source>
</evidence>
<evidence type="ECO:0000256" key="2">
    <source>
        <dbReference type="SAM" id="Phobius"/>
    </source>
</evidence>
<dbReference type="InterPro" id="IPR042565">
    <property type="entry name" value="T7SS_EssB_C"/>
</dbReference>
<evidence type="ECO:0008006" key="5">
    <source>
        <dbReference type="Google" id="ProtNLM"/>
    </source>
</evidence>
<dbReference type="Gene3D" id="1.25.40.680">
    <property type="entry name" value="Type VII secretion system EssB, C-terminal-like domain"/>
    <property type="match status" value="1"/>
</dbReference>
<protein>
    <recommendedName>
        <fullName evidence="5">Type VII secretion protein EssB</fullName>
    </recommendedName>
</protein>
<dbReference type="Pfam" id="PF10140">
    <property type="entry name" value="YukC"/>
    <property type="match status" value="1"/>
</dbReference>
<dbReference type="RefSeq" id="WP_087258408.1">
    <property type="nucleotide sequence ID" value="NZ_CALURN010000013.1"/>
</dbReference>
<sequence>MSDKIKKDLKKSNINATSDFDFYQIERKSKYLLDCKVERTLDEVSFEFTYHQEQPFEKIRELSIVFKYQALINIQNLINDVKRIKISLNPGNLTYDTNMMPKAIMRDIYKDTSFNENDFISQYKALIGYVLQNKYSFEDYYQGGNQLLNKNKITTPFLEAKTLNELVDILNKEYNNVQNKLKNNYIEVDKRKFKRLKIINRVGIGLLIISIFVGGYFGGYRLYEETLFNQANEAYIKQDYISVRDILENIGVSRMNINTKYILAFSNVKVESLTDEQKNNILSSVSLNSDERILEFWIYLGKSDMEEAIDIAKQLGNEEYIVYGYMKEKAIIENDTSLSGSEREEKLKEIENNLEELNLGNEDSTNQ</sequence>
<feature type="transmembrane region" description="Helical" evidence="2">
    <location>
        <begin position="198"/>
        <end position="219"/>
    </location>
</feature>